<evidence type="ECO:0000256" key="3">
    <source>
        <dbReference type="ARBA" id="ARBA00022475"/>
    </source>
</evidence>
<evidence type="ECO:0000313" key="11">
    <source>
        <dbReference type="Proteomes" id="UP000184080"/>
    </source>
</evidence>
<keyword evidence="5 7" id="KW-1133">Transmembrane helix</keyword>
<dbReference type="PANTHER" id="PTHR30460:SF0">
    <property type="entry name" value="MODERATE CONDUCTANCE MECHANOSENSITIVE CHANNEL YBIO"/>
    <property type="match status" value="1"/>
</dbReference>
<dbReference type="Gene3D" id="1.10.287.1260">
    <property type="match status" value="1"/>
</dbReference>
<dbReference type="InterPro" id="IPR049278">
    <property type="entry name" value="MS_channel_C"/>
</dbReference>
<dbReference type="AlphaFoldDB" id="A0A1M6FTT3"/>
<dbReference type="RefSeq" id="WP_073006140.1">
    <property type="nucleotide sequence ID" value="NZ_FQZO01000002.1"/>
</dbReference>
<dbReference type="STRING" id="1121298.SAMN05444401_2069"/>
<evidence type="ECO:0000256" key="1">
    <source>
        <dbReference type="ARBA" id="ARBA00004651"/>
    </source>
</evidence>
<evidence type="ECO:0000313" key="10">
    <source>
        <dbReference type="EMBL" id="SHJ01053.1"/>
    </source>
</evidence>
<dbReference type="InterPro" id="IPR045276">
    <property type="entry name" value="YbiO_bact"/>
</dbReference>
<evidence type="ECO:0000256" key="5">
    <source>
        <dbReference type="ARBA" id="ARBA00022989"/>
    </source>
</evidence>
<evidence type="ECO:0000256" key="4">
    <source>
        <dbReference type="ARBA" id="ARBA00022692"/>
    </source>
</evidence>
<organism evidence="10 11">
    <name type="scientific">Clostridium amylolyticum</name>
    <dbReference type="NCBI Taxonomy" id="1121298"/>
    <lineage>
        <taxon>Bacteria</taxon>
        <taxon>Bacillati</taxon>
        <taxon>Bacillota</taxon>
        <taxon>Clostridia</taxon>
        <taxon>Eubacteriales</taxon>
        <taxon>Clostridiaceae</taxon>
        <taxon>Clostridium</taxon>
    </lineage>
</organism>
<comment type="subcellular location">
    <subcellularLocation>
        <location evidence="1">Cell membrane</location>
        <topology evidence="1">Multi-pass membrane protein</topology>
    </subcellularLocation>
</comment>
<evidence type="ECO:0000259" key="9">
    <source>
        <dbReference type="Pfam" id="PF21082"/>
    </source>
</evidence>
<dbReference type="SUPFAM" id="SSF82861">
    <property type="entry name" value="Mechanosensitive channel protein MscS (YggB), transmembrane region"/>
    <property type="match status" value="1"/>
</dbReference>
<dbReference type="Pfam" id="PF21082">
    <property type="entry name" value="MS_channel_3rd"/>
    <property type="match status" value="1"/>
</dbReference>
<dbReference type="Gene3D" id="2.30.30.60">
    <property type="match status" value="1"/>
</dbReference>
<dbReference type="InterPro" id="IPR011014">
    <property type="entry name" value="MscS_channel_TM-2"/>
</dbReference>
<evidence type="ECO:0000256" key="2">
    <source>
        <dbReference type="ARBA" id="ARBA00008017"/>
    </source>
</evidence>
<feature type="transmembrane region" description="Helical" evidence="7">
    <location>
        <begin position="92"/>
        <end position="121"/>
    </location>
</feature>
<feature type="domain" description="Mechanosensitive ion channel MscS" evidence="8">
    <location>
        <begin position="126"/>
        <end position="189"/>
    </location>
</feature>
<keyword evidence="3" id="KW-1003">Cell membrane</keyword>
<proteinExistence type="inferred from homology"/>
<keyword evidence="11" id="KW-1185">Reference proteome</keyword>
<dbReference type="Pfam" id="PF00924">
    <property type="entry name" value="MS_channel_2nd"/>
    <property type="match status" value="1"/>
</dbReference>
<dbReference type="InterPro" id="IPR010920">
    <property type="entry name" value="LSM_dom_sf"/>
</dbReference>
<keyword evidence="6 7" id="KW-0472">Membrane</keyword>
<dbReference type="Proteomes" id="UP000184080">
    <property type="component" value="Unassembled WGS sequence"/>
</dbReference>
<dbReference type="OrthoDB" id="9809206at2"/>
<dbReference type="GO" id="GO:0005886">
    <property type="term" value="C:plasma membrane"/>
    <property type="evidence" value="ECO:0007669"/>
    <property type="project" value="UniProtKB-SubCell"/>
</dbReference>
<dbReference type="FunFam" id="2.30.30.60:FF:000001">
    <property type="entry name" value="MscS Mechanosensitive ion channel"/>
    <property type="match status" value="1"/>
</dbReference>
<keyword evidence="4 7" id="KW-0812">Transmembrane</keyword>
<evidence type="ECO:0000256" key="7">
    <source>
        <dbReference type="SAM" id="Phobius"/>
    </source>
</evidence>
<dbReference type="InterPro" id="IPR011066">
    <property type="entry name" value="MscS_channel_C_sf"/>
</dbReference>
<accession>A0A1M6FTT3</accession>
<gene>
    <name evidence="10" type="ORF">SAMN05444401_2069</name>
</gene>
<comment type="similarity">
    <text evidence="2">Belongs to the MscS (TC 1.A.23) family.</text>
</comment>
<sequence length="299" mass="33427">MSIFSLGMDLEKGIIKIGKVPIPIDMIQNWIGKLVKILFIILIMAIVIKVGYSIINKIVKRQIESNKKFTLDEKKAYTFGSVLKSILKYTSYFFGLTAILTVLFGTISITFASVGGVAIGFGAQSLVKDIINGLFILFENQFSVGDYITIGNYNGIVENIGLRTTTLKDFSGDVHIIPNSVISQVTNHSISESRVMVDMEIAYEENIDEVIKVIEEICEEFKKENTNMVDGPKPVGVVNLKSSSVTIRIMGKALPMTHWGCENELRKRLKIAFDKHNIEIPYQKTHILNKREGSNTNTL</sequence>
<feature type="transmembrane region" description="Helical" evidence="7">
    <location>
        <begin position="34"/>
        <end position="55"/>
    </location>
</feature>
<dbReference type="GO" id="GO:0008381">
    <property type="term" value="F:mechanosensitive monoatomic ion channel activity"/>
    <property type="evidence" value="ECO:0007669"/>
    <property type="project" value="InterPro"/>
</dbReference>
<dbReference type="PANTHER" id="PTHR30460">
    <property type="entry name" value="MODERATE CONDUCTANCE MECHANOSENSITIVE CHANNEL YBIO"/>
    <property type="match status" value="1"/>
</dbReference>
<dbReference type="SUPFAM" id="SSF82689">
    <property type="entry name" value="Mechanosensitive channel protein MscS (YggB), C-terminal domain"/>
    <property type="match status" value="1"/>
</dbReference>
<dbReference type="EMBL" id="FQZO01000002">
    <property type="protein sequence ID" value="SHJ01053.1"/>
    <property type="molecule type" value="Genomic_DNA"/>
</dbReference>
<feature type="domain" description="Mechanosensitive ion channel MscS C-terminal" evidence="9">
    <location>
        <begin position="197"/>
        <end position="280"/>
    </location>
</feature>
<evidence type="ECO:0000259" key="8">
    <source>
        <dbReference type="Pfam" id="PF00924"/>
    </source>
</evidence>
<name>A0A1M6FTT3_9CLOT</name>
<evidence type="ECO:0000256" key="6">
    <source>
        <dbReference type="ARBA" id="ARBA00023136"/>
    </source>
</evidence>
<dbReference type="SUPFAM" id="SSF50182">
    <property type="entry name" value="Sm-like ribonucleoproteins"/>
    <property type="match status" value="1"/>
</dbReference>
<dbReference type="InterPro" id="IPR023408">
    <property type="entry name" value="MscS_beta-dom_sf"/>
</dbReference>
<protein>
    <submittedName>
        <fullName evidence="10">Small conductance mechanosensitive channel</fullName>
    </submittedName>
</protein>
<reference evidence="10 11" key="1">
    <citation type="submission" date="2016-11" db="EMBL/GenBank/DDBJ databases">
        <authorList>
            <person name="Jaros S."/>
            <person name="Januszkiewicz K."/>
            <person name="Wedrychowicz H."/>
        </authorList>
    </citation>
    <scope>NUCLEOTIDE SEQUENCE [LARGE SCALE GENOMIC DNA]</scope>
    <source>
        <strain evidence="10 11">DSM 21864</strain>
    </source>
</reference>
<dbReference type="Gene3D" id="3.30.70.100">
    <property type="match status" value="1"/>
</dbReference>
<dbReference type="InterPro" id="IPR006685">
    <property type="entry name" value="MscS_channel_2nd"/>
</dbReference>